<sequence>MGSTCTCMVWKGYALANRCLPTQGVWGKNRKGVFLYAMRKALIWRCMHKGAQVIHRSDETLKATFQVSVAERSVSSTVKERALLS</sequence>
<dbReference type="Proteomes" id="UP001187192">
    <property type="component" value="Unassembled WGS sequence"/>
</dbReference>
<reference evidence="1" key="1">
    <citation type="submission" date="2023-07" db="EMBL/GenBank/DDBJ databases">
        <title>draft genome sequence of fig (Ficus carica).</title>
        <authorList>
            <person name="Takahashi T."/>
            <person name="Nishimura K."/>
        </authorList>
    </citation>
    <scope>NUCLEOTIDE SEQUENCE</scope>
</reference>
<organism evidence="1 2">
    <name type="scientific">Ficus carica</name>
    <name type="common">Common fig</name>
    <dbReference type="NCBI Taxonomy" id="3494"/>
    <lineage>
        <taxon>Eukaryota</taxon>
        <taxon>Viridiplantae</taxon>
        <taxon>Streptophyta</taxon>
        <taxon>Embryophyta</taxon>
        <taxon>Tracheophyta</taxon>
        <taxon>Spermatophyta</taxon>
        <taxon>Magnoliopsida</taxon>
        <taxon>eudicotyledons</taxon>
        <taxon>Gunneridae</taxon>
        <taxon>Pentapetalae</taxon>
        <taxon>rosids</taxon>
        <taxon>fabids</taxon>
        <taxon>Rosales</taxon>
        <taxon>Moraceae</taxon>
        <taxon>Ficeae</taxon>
        <taxon>Ficus</taxon>
    </lineage>
</organism>
<keyword evidence="2" id="KW-1185">Reference proteome</keyword>
<dbReference type="AlphaFoldDB" id="A0AA88J3X4"/>
<evidence type="ECO:0000313" key="2">
    <source>
        <dbReference type="Proteomes" id="UP001187192"/>
    </source>
</evidence>
<name>A0AA88J3X4_FICCA</name>
<proteinExistence type="predicted"/>
<accession>A0AA88J3X4</accession>
<dbReference type="EMBL" id="BTGU01000123">
    <property type="protein sequence ID" value="GMN62134.1"/>
    <property type="molecule type" value="Genomic_DNA"/>
</dbReference>
<comment type="caution">
    <text evidence="1">The sequence shown here is derived from an EMBL/GenBank/DDBJ whole genome shotgun (WGS) entry which is preliminary data.</text>
</comment>
<gene>
    <name evidence="1" type="ORF">TIFTF001_031213</name>
</gene>
<protein>
    <submittedName>
        <fullName evidence="1">Uncharacterized protein</fullName>
    </submittedName>
</protein>
<evidence type="ECO:0000313" key="1">
    <source>
        <dbReference type="EMBL" id="GMN62134.1"/>
    </source>
</evidence>